<feature type="region of interest" description="Disordered" evidence="4">
    <location>
        <begin position="317"/>
        <end position="394"/>
    </location>
</feature>
<gene>
    <name evidence="5" type="primary">phaE</name>
    <name evidence="5" type="ORF">LYB30171_01535</name>
</gene>
<keyword evidence="3" id="KW-0583">PHB biosynthesis</keyword>
<reference evidence="5 6" key="1">
    <citation type="submission" date="2021-04" db="EMBL/GenBank/DDBJ databases">
        <authorList>
            <person name="Rodrigo-Torres L."/>
            <person name="Arahal R. D."/>
            <person name="Lucena T."/>
        </authorList>
    </citation>
    <scope>NUCLEOTIDE SEQUENCE [LARGE SCALE GENOMIC DNA]</scope>
    <source>
        <strain evidence="5 6">CECT 30171</strain>
    </source>
</reference>
<comment type="pathway">
    <text evidence="1">Biopolymer metabolism; poly-(R)-3-hydroxybutanoate biosynthesis.</text>
</comment>
<accession>A0ABM8UFX8</accession>
<keyword evidence="6" id="KW-1185">Reference proteome</keyword>
<proteinExistence type="predicted"/>
<protein>
    <recommendedName>
        <fullName evidence="2">Poly(3-hydroxyalkanoate) polymerase subunit PhaE</fullName>
    </recommendedName>
</protein>
<dbReference type="RefSeq" id="WP_215218140.1">
    <property type="nucleotide sequence ID" value="NZ_OU015430.1"/>
</dbReference>
<dbReference type="NCBIfam" id="TIGR01834">
    <property type="entry name" value="PHA_synth_III_E"/>
    <property type="match status" value="1"/>
</dbReference>
<feature type="compositionally biased region" description="Low complexity" evidence="4">
    <location>
        <begin position="325"/>
        <end position="338"/>
    </location>
</feature>
<evidence type="ECO:0000256" key="3">
    <source>
        <dbReference type="ARBA" id="ARBA00022752"/>
    </source>
</evidence>
<organism evidence="5 6">
    <name type="scientific">Novilysobacter luteus</name>
    <dbReference type="NCBI Taxonomy" id="2822368"/>
    <lineage>
        <taxon>Bacteria</taxon>
        <taxon>Pseudomonadati</taxon>
        <taxon>Pseudomonadota</taxon>
        <taxon>Gammaproteobacteria</taxon>
        <taxon>Lysobacterales</taxon>
        <taxon>Lysobacteraceae</taxon>
        <taxon>Novilysobacter</taxon>
    </lineage>
</organism>
<evidence type="ECO:0000313" key="5">
    <source>
        <dbReference type="EMBL" id="CAG4973825.1"/>
    </source>
</evidence>
<evidence type="ECO:0000256" key="4">
    <source>
        <dbReference type="SAM" id="MobiDB-lite"/>
    </source>
</evidence>
<dbReference type="InterPro" id="IPR010123">
    <property type="entry name" value="PHA_synth_III_E"/>
</dbReference>
<dbReference type="Pfam" id="PF09712">
    <property type="entry name" value="PHA_synth_III_E"/>
    <property type="match status" value="1"/>
</dbReference>
<evidence type="ECO:0000313" key="6">
    <source>
        <dbReference type="Proteomes" id="UP000680116"/>
    </source>
</evidence>
<dbReference type="EMBL" id="OU015430">
    <property type="protein sequence ID" value="CAG4973825.1"/>
    <property type="molecule type" value="Genomic_DNA"/>
</dbReference>
<feature type="compositionally biased region" description="Low complexity" evidence="4">
    <location>
        <begin position="359"/>
        <end position="388"/>
    </location>
</feature>
<sequence>MANQGFGNAGFGSDHFGSDDFAALSRQYWSRWGELLRAAGGATPQAATGFGTDNPLGAAWGMPGAASMPGWNEAAAWWSQLAGGASPTADEAMRRFGTQAQGWFAQMQQLAARFGGQDASARDIAAAWQRMVAGQGGNPFADALRGMQGPGQQGFEQWYAQVSPWLEQLAGEGRSWLGLPAFGFTREHQQRWQQLARAQLDYQQQARSYHELMAEAGQEAFRRFEDKLVERSAPGKQLGSVRALFDLWIDAAEEAYADVALSPRFRDAYGAMTDAQMRLRAAVQREVEQLTDALGIPTRTEIDAAHRKVAQLERELRRMRERADSPAAPSAARASRNPTTRSDSKPDAKAAPVKKGGNPKAAASKPKTSKAPASKTAKTAKTVTSTAARRGKAR</sequence>
<dbReference type="Proteomes" id="UP000680116">
    <property type="component" value="Chromosome"/>
</dbReference>
<evidence type="ECO:0000256" key="2">
    <source>
        <dbReference type="ARBA" id="ARBA00019066"/>
    </source>
</evidence>
<name>A0ABM8UFX8_9GAMM</name>
<evidence type="ECO:0000256" key="1">
    <source>
        <dbReference type="ARBA" id="ARBA00004683"/>
    </source>
</evidence>